<organism evidence="2 3">
    <name type="scientific">Uliginosibacterium flavum</name>
    <dbReference type="NCBI Taxonomy" id="1396831"/>
    <lineage>
        <taxon>Bacteria</taxon>
        <taxon>Pseudomonadati</taxon>
        <taxon>Pseudomonadota</taxon>
        <taxon>Betaproteobacteria</taxon>
        <taxon>Rhodocyclales</taxon>
        <taxon>Zoogloeaceae</taxon>
        <taxon>Uliginosibacterium</taxon>
    </lineage>
</organism>
<dbReference type="Gene3D" id="1.10.890.40">
    <property type="match status" value="1"/>
</dbReference>
<keyword evidence="3" id="KW-1185">Reference proteome</keyword>
<feature type="signal peptide" evidence="1">
    <location>
        <begin position="1"/>
        <end position="24"/>
    </location>
</feature>
<evidence type="ECO:0000256" key="1">
    <source>
        <dbReference type="SAM" id="SignalP"/>
    </source>
</evidence>
<dbReference type="EMBL" id="JBEWZI010000021">
    <property type="protein sequence ID" value="MET7015769.1"/>
    <property type="molecule type" value="Genomic_DNA"/>
</dbReference>
<protein>
    <recommendedName>
        <fullName evidence="4">Rap1a immunity protein domain-containing protein</fullName>
    </recommendedName>
</protein>
<evidence type="ECO:0008006" key="4">
    <source>
        <dbReference type="Google" id="ProtNLM"/>
    </source>
</evidence>
<name>A0ABV2TPB6_9RHOO</name>
<proteinExistence type="predicted"/>
<dbReference type="RefSeq" id="WP_354602224.1">
    <property type="nucleotide sequence ID" value="NZ_JBEWZI010000021.1"/>
</dbReference>
<feature type="chain" id="PRO_5046278222" description="Rap1a immunity protein domain-containing protein" evidence="1">
    <location>
        <begin position="25"/>
        <end position="103"/>
    </location>
</feature>
<accession>A0ABV2TPB6</accession>
<keyword evidence="1" id="KW-0732">Signal</keyword>
<dbReference type="Proteomes" id="UP001549691">
    <property type="component" value="Unassembled WGS sequence"/>
</dbReference>
<sequence>MKSLLPLNALFSLMLFGSASSSFAHDDAGGREKEFSYGYRAGYIAAVREVGEGTAMCTRSVSLLEVIQVIGAHSKSKGITPESALTAKHITEALAAKYPCPKR</sequence>
<comment type="caution">
    <text evidence="2">The sequence shown here is derived from an EMBL/GenBank/DDBJ whole genome shotgun (WGS) entry which is preliminary data.</text>
</comment>
<gene>
    <name evidence="2" type="ORF">ABXR19_16380</name>
</gene>
<reference evidence="2 3" key="1">
    <citation type="submission" date="2024-07" db="EMBL/GenBank/DDBJ databases">
        <title>Uliginosibacterium flavum JJ3220;KACC:17644.</title>
        <authorList>
            <person name="Kim M.K."/>
        </authorList>
    </citation>
    <scope>NUCLEOTIDE SEQUENCE [LARGE SCALE GENOMIC DNA]</scope>
    <source>
        <strain evidence="2 3">KACC:17644</strain>
    </source>
</reference>
<evidence type="ECO:0000313" key="2">
    <source>
        <dbReference type="EMBL" id="MET7015769.1"/>
    </source>
</evidence>
<evidence type="ECO:0000313" key="3">
    <source>
        <dbReference type="Proteomes" id="UP001549691"/>
    </source>
</evidence>